<sequence>MDSQAQQQQQTEVTNELVDSIENLYDNFLSEDGSLVNSVQEEQASTSNEPEQEQVNQETQEGSPVKAAEFGCVETPQGRICD</sequence>
<dbReference type="EMBL" id="JACJSG010000030">
    <property type="protein sequence ID" value="MBD2503061.1"/>
    <property type="molecule type" value="Genomic_DNA"/>
</dbReference>
<accession>A0ABR8DA96</accession>
<evidence type="ECO:0000313" key="3">
    <source>
        <dbReference type="Proteomes" id="UP000661112"/>
    </source>
</evidence>
<evidence type="ECO:0000313" key="2">
    <source>
        <dbReference type="EMBL" id="MBD2503061.1"/>
    </source>
</evidence>
<feature type="compositionally biased region" description="Polar residues" evidence="1">
    <location>
        <begin position="37"/>
        <end position="62"/>
    </location>
</feature>
<organism evidence="2 3">
    <name type="scientific">Anabaena azotica FACHB-119</name>
    <dbReference type="NCBI Taxonomy" id="947527"/>
    <lineage>
        <taxon>Bacteria</taxon>
        <taxon>Bacillati</taxon>
        <taxon>Cyanobacteriota</taxon>
        <taxon>Cyanophyceae</taxon>
        <taxon>Nostocales</taxon>
        <taxon>Nostocaceae</taxon>
        <taxon>Anabaena</taxon>
        <taxon>Anabaena azotica</taxon>
    </lineage>
</organism>
<comment type="caution">
    <text evidence="2">The sequence shown here is derived from an EMBL/GenBank/DDBJ whole genome shotgun (WGS) entry which is preliminary data.</text>
</comment>
<proteinExistence type="predicted"/>
<gene>
    <name evidence="2" type="ORF">H6G83_21045</name>
</gene>
<feature type="region of interest" description="Disordered" evidence="1">
    <location>
        <begin position="37"/>
        <end position="82"/>
    </location>
</feature>
<protein>
    <submittedName>
        <fullName evidence="2">Uncharacterized protein</fullName>
    </submittedName>
</protein>
<reference evidence="2 3" key="1">
    <citation type="journal article" date="2020" name="ISME J.">
        <title>Comparative genomics reveals insights into cyanobacterial evolution and habitat adaptation.</title>
        <authorList>
            <person name="Chen M.Y."/>
            <person name="Teng W.K."/>
            <person name="Zhao L."/>
            <person name="Hu C.X."/>
            <person name="Zhou Y.K."/>
            <person name="Han B.P."/>
            <person name="Song L.R."/>
            <person name="Shu W.S."/>
        </authorList>
    </citation>
    <scope>NUCLEOTIDE SEQUENCE [LARGE SCALE GENOMIC DNA]</scope>
    <source>
        <strain evidence="2 3">FACHB-119</strain>
    </source>
</reference>
<name>A0ABR8DA96_9NOST</name>
<dbReference type="RefSeq" id="WP_190475909.1">
    <property type="nucleotide sequence ID" value="NZ_JACJSG010000030.1"/>
</dbReference>
<dbReference type="Proteomes" id="UP000661112">
    <property type="component" value="Unassembled WGS sequence"/>
</dbReference>
<evidence type="ECO:0000256" key="1">
    <source>
        <dbReference type="SAM" id="MobiDB-lite"/>
    </source>
</evidence>
<keyword evidence="3" id="KW-1185">Reference proteome</keyword>